<comment type="caution">
    <text evidence="2">The sequence shown here is derived from an EMBL/GenBank/DDBJ whole genome shotgun (WGS) entry which is preliminary data.</text>
</comment>
<feature type="region of interest" description="Disordered" evidence="1">
    <location>
        <begin position="65"/>
        <end position="95"/>
    </location>
</feature>
<name>A0ABP5MJY7_9MICC</name>
<dbReference type="Proteomes" id="UP001500974">
    <property type="component" value="Unassembled WGS sequence"/>
</dbReference>
<keyword evidence="3" id="KW-1185">Reference proteome</keyword>
<reference evidence="3" key="1">
    <citation type="journal article" date="2019" name="Int. J. Syst. Evol. Microbiol.">
        <title>The Global Catalogue of Microorganisms (GCM) 10K type strain sequencing project: providing services to taxonomists for standard genome sequencing and annotation.</title>
        <authorList>
            <consortium name="The Broad Institute Genomics Platform"/>
            <consortium name="The Broad Institute Genome Sequencing Center for Infectious Disease"/>
            <person name="Wu L."/>
            <person name="Ma J."/>
        </authorList>
    </citation>
    <scope>NUCLEOTIDE SEQUENCE [LARGE SCALE GENOMIC DNA]</scope>
    <source>
        <strain evidence="3">JCM 14917</strain>
    </source>
</reference>
<evidence type="ECO:0000313" key="2">
    <source>
        <dbReference type="EMBL" id="GAA2174887.1"/>
    </source>
</evidence>
<gene>
    <name evidence="2" type="ORF">GCM10009784_15060</name>
</gene>
<accession>A0ABP5MJY7</accession>
<protein>
    <submittedName>
        <fullName evidence="2">Uncharacterized protein</fullName>
    </submittedName>
</protein>
<sequence length="95" mass="10557">MADVDDLGSSPGGILDEDAHVSGSRGSVLNVGVSFQCVVPPCRQPRHAHLAWRGRPTCRRILRNEMAVSGNDRKNNDDSEEQSQERFDHRKRAFG</sequence>
<proteinExistence type="predicted"/>
<organism evidence="2 3">
    <name type="scientific">Arthrobacter parietis</name>
    <dbReference type="NCBI Taxonomy" id="271434"/>
    <lineage>
        <taxon>Bacteria</taxon>
        <taxon>Bacillati</taxon>
        <taxon>Actinomycetota</taxon>
        <taxon>Actinomycetes</taxon>
        <taxon>Micrococcales</taxon>
        <taxon>Micrococcaceae</taxon>
        <taxon>Arthrobacter</taxon>
    </lineage>
</organism>
<evidence type="ECO:0000313" key="3">
    <source>
        <dbReference type="Proteomes" id="UP001500974"/>
    </source>
</evidence>
<evidence type="ECO:0000256" key="1">
    <source>
        <dbReference type="SAM" id="MobiDB-lite"/>
    </source>
</evidence>
<feature type="region of interest" description="Disordered" evidence="1">
    <location>
        <begin position="1"/>
        <end position="20"/>
    </location>
</feature>
<dbReference type="EMBL" id="BAAAON010000001">
    <property type="protein sequence ID" value="GAA2174887.1"/>
    <property type="molecule type" value="Genomic_DNA"/>
</dbReference>
<feature type="compositionally biased region" description="Basic and acidic residues" evidence="1">
    <location>
        <begin position="71"/>
        <end position="88"/>
    </location>
</feature>